<evidence type="ECO:0000313" key="2">
    <source>
        <dbReference type="EMBL" id="MBB4007948.1"/>
    </source>
</evidence>
<dbReference type="STRING" id="887144.BJF91_09030"/>
<dbReference type="InterPro" id="IPR008136">
    <property type="entry name" value="CinA_C"/>
</dbReference>
<dbReference type="InterPro" id="IPR036653">
    <property type="entry name" value="CinA-like_C"/>
</dbReference>
<name>A0A1Q9A198_9HYPH</name>
<accession>A0A1Q9A198</accession>
<dbReference type="Proteomes" id="UP000185598">
    <property type="component" value="Unassembled WGS sequence"/>
</dbReference>
<protein>
    <submittedName>
        <fullName evidence="3">Damage-inducible protein CinA</fullName>
    </submittedName>
    <submittedName>
        <fullName evidence="2">Nicotinamide-nucleotide amidase</fullName>
        <ecNumber evidence="2">3.5.1.42</ecNumber>
    </submittedName>
</protein>
<sequence length="175" mass="17929">MSPFPSDLLKAAQTLIADFATRGLTVATAESCTGGLIAGLLTEVAGSSAVVDRGFVTYSNQAKSDMLGVPVLTLQTYGAVSRETALAMAHGALYRSGASLSVAVTGIAGPGGGSAEKPVGLVHIAAMARTGNIAHREMRYGDLGRDNIRLETVRTALGLLGEVAEANIGENPRLF</sequence>
<dbReference type="Pfam" id="PF02464">
    <property type="entry name" value="CinA"/>
    <property type="match status" value="1"/>
</dbReference>
<evidence type="ECO:0000259" key="1">
    <source>
        <dbReference type="Pfam" id="PF02464"/>
    </source>
</evidence>
<dbReference type="SUPFAM" id="SSF142433">
    <property type="entry name" value="CinA-like"/>
    <property type="match status" value="1"/>
</dbReference>
<comment type="caution">
    <text evidence="3">The sequence shown here is derived from an EMBL/GenBank/DDBJ whole genome shotgun (WGS) entry which is preliminary data.</text>
</comment>
<proteinExistence type="predicted"/>
<dbReference type="GO" id="GO:0019159">
    <property type="term" value="F:nicotinamide-nucleotide amidase activity"/>
    <property type="evidence" value="ECO:0007669"/>
    <property type="project" value="UniProtKB-EC"/>
</dbReference>
<evidence type="ECO:0000313" key="5">
    <source>
        <dbReference type="Proteomes" id="UP000544107"/>
    </source>
</evidence>
<keyword evidence="4" id="KW-1185">Reference proteome</keyword>
<reference evidence="3 4" key="1">
    <citation type="submission" date="2016-09" db="EMBL/GenBank/DDBJ databases">
        <title>Rhizobium oryziradicis sp. nov., isolated from the root of rice.</title>
        <authorList>
            <person name="Zhao J."/>
            <person name="Zhang X."/>
        </authorList>
    </citation>
    <scope>NUCLEOTIDE SEQUENCE [LARGE SCALE GENOMIC DNA]</scope>
    <source>
        <strain evidence="3 4">14971</strain>
    </source>
</reference>
<dbReference type="AlphaFoldDB" id="A0A1Q9A198"/>
<dbReference type="Proteomes" id="UP000544107">
    <property type="component" value="Unassembled WGS sequence"/>
</dbReference>
<dbReference type="EC" id="3.5.1.42" evidence="2"/>
<organism evidence="3 4">
    <name type="scientific">Allorhizobium taibaishanense</name>
    <dbReference type="NCBI Taxonomy" id="887144"/>
    <lineage>
        <taxon>Bacteria</taxon>
        <taxon>Pseudomonadati</taxon>
        <taxon>Pseudomonadota</taxon>
        <taxon>Alphaproteobacteria</taxon>
        <taxon>Hyphomicrobiales</taxon>
        <taxon>Rhizobiaceae</taxon>
        <taxon>Rhizobium/Agrobacterium group</taxon>
        <taxon>Allorhizobium</taxon>
    </lineage>
</organism>
<evidence type="ECO:0000313" key="3">
    <source>
        <dbReference type="EMBL" id="OLP48266.1"/>
    </source>
</evidence>
<dbReference type="RefSeq" id="WP_075616321.1">
    <property type="nucleotide sequence ID" value="NZ_JACIED010000002.1"/>
</dbReference>
<evidence type="ECO:0000313" key="4">
    <source>
        <dbReference type="Proteomes" id="UP000185598"/>
    </source>
</evidence>
<keyword evidence="2" id="KW-0378">Hydrolase</keyword>
<dbReference type="EMBL" id="JACIED010000002">
    <property type="protein sequence ID" value="MBB4007948.1"/>
    <property type="molecule type" value="Genomic_DNA"/>
</dbReference>
<reference evidence="2 5" key="2">
    <citation type="submission" date="2020-08" db="EMBL/GenBank/DDBJ databases">
        <title>Genomic Encyclopedia of Type Strains, Phase IV (KMG-IV): sequencing the most valuable type-strain genomes for metagenomic binning, comparative biology and taxonomic classification.</title>
        <authorList>
            <person name="Goeker M."/>
        </authorList>
    </citation>
    <scope>NUCLEOTIDE SEQUENCE [LARGE SCALE GENOMIC DNA]</scope>
    <source>
        <strain evidence="2 5">DSM 100021</strain>
    </source>
</reference>
<dbReference type="Gene3D" id="3.90.950.20">
    <property type="entry name" value="CinA-like"/>
    <property type="match status" value="1"/>
</dbReference>
<dbReference type="EMBL" id="MKIN01000024">
    <property type="protein sequence ID" value="OLP48266.1"/>
    <property type="molecule type" value="Genomic_DNA"/>
</dbReference>
<feature type="domain" description="CinA C-terminal" evidence="1">
    <location>
        <begin position="11"/>
        <end position="162"/>
    </location>
</feature>
<dbReference type="NCBIfam" id="TIGR00199">
    <property type="entry name" value="PncC_domain"/>
    <property type="match status" value="1"/>
</dbReference>
<gene>
    <name evidence="3" type="ORF">BJF91_09030</name>
    <name evidence="2" type="ORF">GGQ71_002211</name>
</gene>
<dbReference type="OrthoDB" id="9801454at2"/>